<dbReference type="GO" id="GO:0003007">
    <property type="term" value="P:heart morphogenesis"/>
    <property type="evidence" value="ECO:0007669"/>
    <property type="project" value="TreeGrafter"/>
</dbReference>
<protein>
    <recommendedName>
        <fullName evidence="4">NIPBL protein</fullName>
    </recommendedName>
</protein>
<feature type="compositionally biased region" description="Basic and acidic residues" evidence="1">
    <location>
        <begin position="1"/>
        <end position="10"/>
    </location>
</feature>
<proteinExistence type="predicted"/>
<evidence type="ECO:0000313" key="3">
    <source>
        <dbReference type="Proteomes" id="UP000287033"/>
    </source>
</evidence>
<dbReference type="PANTHER" id="PTHR21704">
    <property type="entry name" value="NIPPED-B-LIKE PROTEIN DELANGIN SCC2-RELATED"/>
    <property type="match status" value="1"/>
</dbReference>
<dbReference type="STRING" id="137246.A0A401T304"/>
<comment type="caution">
    <text evidence="2">The sequence shown here is derived from an EMBL/GenBank/DDBJ whole genome shotgun (WGS) entry which is preliminary data.</text>
</comment>
<sequence>MRFKTLMEHLDPDEEDEDGEVSASTAARNKAINALLGASSPKNNAETDDEESDGEERTGGGIAGATRRSKRLSDPGDLGAQLHEAVEVMDVIAICCPKYKDRPQIARVVEKTSSGFSVHWMAGSYSGSWTEAKRREGRKLVPWVDSIKESDIIYKKIALTSANKLTNKVVQTLRSLYAAKEGSSC</sequence>
<organism evidence="2 3">
    <name type="scientific">Chiloscyllium punctatum</name>
    <name type="common">Brownbanded bambooshark</name>
    <name type="synonym">Hemiscyllium punctatum</name>
    <dbReference type="NCBI Taxonomy" id="137246"/>
    <lineage>
        <taxon>Eukaryota</taxon>
        <taxon>Metazoa</taxon>
        <taxon>Chordata</taxon>
        <taxon>Craniata</taxon>
        <taxon>Vertebrata</taxon>
        <taxon>Chondrichthyes</taxon>
        <taxon>Elasmobranchii</taxon>
        <taxon>Galeomorphii</taxon>
        <taxon>Galeoidea</taxon>
        <taxon>Orectolobiformes</taxon>
        <taxon>Hemiscylliidae</taxon>
        <taxon>Chiloscyllium</taxon>
    </lineage>
</organism>
<dbReference type="GO" id="GO:0071169">
    <property type="term" value="P:establishment of protein localization to chromatin"/>
    <property type="evidence" value="ECO:0007669"/>
    <property type="project" value="TreeGrafter"/>
</dbReference>
<dbReference type="GO" id="GO:1990414">
    <property type="term" value="P:replication-born double-strand break repair via sister chromatid exchange"/>
    <property type="evidence" value="ECO:0007669"/>
    <property type="project" value="TreeGrafter"/>
</dbReference>
<name>A0A401T304_CHIPU</name>
<accession>A0A401T304</accession>
<dbReference type="GO" id="GO:0034087">
    <property type="term" value="P:establishment of mitotic sister chromatid cohesion"/>
    <property type="evidence" value="ECO:0007669"/>
    <property type="project" value="TreeGrafter"/>
</dbReference>
<dbReference type="OrthoDB" id="418242at2759"/>
<evidence type="ECO:0000256" key="1">
    <source>
        <dbReference type="SAM" id="MobiDB-lite"/>
    </source>
</evidence>
<evidence type="ECO:0008006" key="4">
    <source>
        <dbReference type="Google" id="ProtNLM"/>
    </source>
</evidence>
<dbReference type="GO" id="GO:0007420">
    <property type="term" value="P:brain development"/>
    <property type="evidence" value="ECO:0007669"/>
    <property type="project" value="TreeGrafter"/>
</dbReference>
<dbReference type="GO" id="GO:0140588">
    <property type="term" value="P:chromatin looping"/>
    <property type="evidence" value="ECO:0007669"/>
    <property type="project" value="InterPro"/>
</dbReference>
<dbReference type="AlphaFoldDB" id="A0A401T304"/>
<feature type="region of interest" description="Disordered" evidence="1">
    <location>
        <begin position="1"/>
        <end position="74"/>
    </location>
</feature>
<dbReference type="GO" id="GO:0010468">
    <property type="term" value="P:regulation of gene expression"/>
    <property type="evidence" value="ECO:0007669"/>
    <property type="project" value="InterPro"/>
</dbReference>
<gene>
    <name evidence="2" type="ORF">chiPu_0015531</name>
</gene>
<dbReference type="GO" id="GO:0090694">
    <property type="term" value="C:Scc2-Scc4 cohesin loading complex"/>
    <property type="evidence" value="ECO:0007669"/>
    <property type="project" value="TreeGrafter"/>
</dbReference>
<dbReference type="GO" id="GO:0061775">
    <property type="term" value="F:cohesin loader activity"/>
    <property type="evidence" value="ECO:0007669"/>
    <property type="project" value="InterPro"/>
</dbReference>
<dbReference type="GO" id="GO:0003682">
    <property type="term" value="F:chromatin binding"/>
    <property type="evidence" value="ECO:0007669"/>
    <property type="project" value="TreeGrafter"/>
</dbReference>
<reference evidence="2 3" key="1">
    <citation type="journal article" date="2018" name="Nat. Ecol. Evol.">
        <title>Shark genomes provide insights into elasmobranch evolution and the origin of vertebrates.</title>
        <authorList>
            <person name="Hara Y"/>
            <person name="Yamaguchi K"/>
            <person name="Onimaru K"/>
            <person name="Kadota M"/>
            <person name="Koyanagi M"/>
            <person name="Keeley SD"/>
            <person name="Tatsumi K"/>
            <person name="Tanaka K"/>
            <person name="Motone F"/>
            <person name="Kageyama Y"/>
            <person name="Nozu R"/>
            <person name="Adachi N"/>
            <person name="Nishimura O"/>
            <person name="Nakagawa R"/>
            <person name="Tanegashima C"/>
            <person name="Kiyatake I"/>
            <person name="Matsumoto R"/>
            <person name="Murakumo K"/>
            <person name="Nishida K"/>
            <person name="Terakita A"/>
            <person name="Kuratani S"/>
            <person name="Sato K"/>
            <person name="Hyodo S Kuraku.S."/>
        </authorList>
    </citation>
    <scope>NUCLEOTIDE SEQUENCE [LARGE SCALE GENOMIC DNA]</scope>
</reference>
<feature type="compositionally biased region" description="Acidic residues" evidence="1">
    <location>
        <begin position="11"/>
        <end position="20"/>
    </location>
</feature>
<dbReference type="EMBL" id="BEZZ01000929">
    <property type="protein sequence ID" value="GCC37031.1"/>
    <property type="molecule type" value="Genomic_DNA"/>
</dbReference>
<dbReference type="Proteomes" id="UP000287033">
    <property type="component" value="Unassembled WGS sequence"/>
</dbReference>
<dbReference type="OMA" id="MRFKTLM"/>
<dbReference type="GO" id="GO:0048703">
    <property type="term" value="P:embryonic viscerocranium morphogenesis"/>
    <property type="evidence" value="ECO:0007669"/>
    <property type="project" value="TreeGrafter"/>
</dbReference>
<dbReference type="InterPro" id="IPR033031">
    <property type="entry name" value="Scc2/Nipped-B"/>
</dbReference>
<dbReference type="PANTHER" id="PTHR21704:SF18">
    <property type="entry name" value="NIPPED-B-LIKE PROTEIN"/>
    <property type="match status" value="1"/>
</dbReference>
<keyword evidence="3" id="KW-1185">Reference proteome</keyword>
<dbReference type="GO" id="GO:0048565">
    <property type="term" value="P:digestive tract development"/>
    <property type="evidence" value="ECO:0007669"/>
    <property type="project" value="TreeGrafter"/>
</dbReference>
<evidence type="ECO:0000313" key="2">
    <source>
        <dbReference type="EMBL" id="GCC37031.1"/>
    </source>
</evidence>